<dbReference type="PROSITE" id="PS50088">
    <property type="entry name" value="ANK_REPEAT"/>
    <property type="match status" value="6"/>
</dbReference>
<dbReference type="PROSITE" id="PS50297">
    <property type="entry name" value="ANK_REP_REGION"/>
    <property type="match status" value="6"/>
</dbReference>
<dbReference type="Pfam" id="PF12796">
    <property type="entry name" value="Ank_2"/>
    <property type="match status" value="3"/>
</dbReference>
<evidence type="ECO:0000313" key="5">
    <source>
        <dbReference type="Proteomes" id="UP001642484"/>
    </source>
</evidence>
<dbReference type="PANTHER" id="PTHR24203:SF86">
    <property type="entry name" value="PROTEASOME 26S SUBUNIT, NON-ATPASE 10"/>
    <property type="match status" value="1"/>
</dbReference>
<dbReference type="SMART" id="SM00248">
    <property type="entry name" value="ANK"/>
    <property type="match status" value="7"/>
</dbReference>
<comment type="caution">
    <text evidence="4">The sequence shown here is derived from an EMBL/GenBank/DDBJ whole genome shotgun (WGS) entry which is preliminary data.</text>
</comment>
<keyword evidence="5" id="KW-1185">Reference proteome</keyword>
<accession>A0ABP0NMA3</accession>
<dbReference type="Proteomes" id="UP001642484">
    <property type="component" value="Unassembled WGS sequence"/>
</dbReference>
<proteinExistence type="predicted"/>
<dbReference type="PANTHER" id="PTHR24203">
    <property type="entry name" value="ANKYRIN REPEAT FAMILY PROTEIN"/>
    <property type="match status" value="1"/>
</dbReference>
<feature type="repeat" description="ANK" evidence="3">
    <location>
        <begin position="298"/>
        <end position="330"/>
    </location>
</feature>
<reference evidence="4 5" key="1">
    <citation type="submission" date="2024-02" db="EMBL/GenBank/DDBJ databases">
        <authorList>
            <person name="Chen Y."/>
            <person name="Shah S."/>
            <person name="Dougan E. K."/>
            <person name="Thang M."/>
            <person name="Chan C."/>
        </authorList>
    </citation>
    <scope>NUCLEOTIDE SEQUENCE [LARGE SCALE GENOMIC DNA]</scope>
</reference>
<dbReference type="InterPro" id="IPR002110">
    <property type="entry name" value="Ankyrin_rpt"/>
</dbReference>
<dbReference type="SUPFAM" id="SSF48403">
    <property type="entry name" value="Ankyrin repeat"/>
    <property type="match status" value="1"/>
</dbReference>
<feature type="repeat" description="ANK" evidence="3">
    <location>
        <begin position="265"/>
        <end position="297"/>
    </location>
</feature>
<feature type="repeat" description="ANK" evidence="3">
    <location>
        <begin position="331"/>
        <end position="363"/>
    </location>
</feature>
<sequence length="398" mass="42930">MALRLLWAASGENAVVFSDEEFQALVQERGNTIKALKLELMSRGFGSRFRLRLLRAGEHLELSDDVVIVPPLVLKMVRLAFLPADEERDEEFLEACAEGHLEEVERRLHQPQDPNTADAAALEKYAALHVAASNGHLDVVRILLEAGASCDSDEGIRITPLHWAAEMGHLEVVSLLLQAGASSNAADAHGRTALCWAADNGHLEVVRTLLEAGASCDQATTDNSEFPLLSAAAAGYLEIVRLWLRGHQAVVRLLLAARGDGADETRETPFHLAALNGHMELVHLLLEAGTSCNQATSQGTTALHCAAQNGHLEVVHVLLKAGAAYDHATVGGWTALHFAAWDGHLEVVRLLVEIGSACDATTHEGETPAELAAKEGFQDVVLFLQNAAKMLRREHVAD</sequence>
<feature type="repeat" description="ANK" evidence="3">
    <location>
        <begin position="189"/>
        <end position="221"/>
    </location>
</feature>
<keyword evidence="2 3" id="KW-0040">ANK repeat</keyword>
<dbReference type="InterPro" id="IPR036770">
    <property type="entry name" value="Ankyrin_rpt-contain_sf"/>
</dbReference>
<dbReference type="Gene3D" id="1.25.40.20">
    <property type="entry name" value="Ankyrin repeat-containing domain"/>
    <property type="match status" value="3"/>
</dbReference>
<evidence type="ECO:0000256" key="3">
    <source>
        <dbReference type="PROSITE-ProRule" id="PRU00023"/>
    </source>
</evidence>
<feature type="repeat" description="ANK" evidence="3">
    <location>
        <begin position="156"/>
        <end position="188"/>
    </location>
</feature>
<dbReference type="EMBL" id="CAXAMN010021929">
    <property type="protein sequence ID" value="CAK9064611.1"/>
    <property type="molecule type" value="Genomic_DNA"/>
</dbReference>
<gene>
    <name evidence="4" type="ORF">CCMP2556_LOCUS31754</name>
</gene>
<dbReference type="Pfam" id="PF00023">
    <property type="entry name" value="Ank"/>
    <property type="match status" value="1"/>
</dbReference>
<protein>
    <submittedName>
        <fullName evidence="4">Uncharacterized protein</fullName>
    </submittedName>
</protein>
<dbReference type="PRINTS" id="PR01415">
    <property type="entry name" value="ANKYRIN"/>
</dbReference>
<evidence type="ECO:0000313" key="4">
    <source>
        <dbReference type="EMBL" id="CAK9064611.1"/>
    </source>
</evidence>
<evidence type="ECO:0000256" key="2">
    <source>
        <dbReference type="ARBA" id="ARBA00023043"/>
    </source>
</evidence>
<keyword evidence="1" id="KW-0677">Repeat</keyword>
<evidence type="ECO:0000256" key="1">
    <source>
        <dbReference type="ARBA" id="ARBA00022737"/>
    </source>
</evidence>
<organism evidence="4 5">
    <name type="scientific">Durusdinium trenchii</name>
    <dbReference type="NCBI Taxonomy" id="1381693"/>
    <lineage>
        <taxon>Eukaryota</taxon>
        <taxon>Sar</taxon>
        <taxon>Alveolata</taxon>
        <taxon>Dinophyceae</taxon>
        <taxon>Suessiales</taxon>
        <taxon>Symbiodiniaceae</taxon>
        <taxon>Durusdinium</taxon>
    </lineage>
</organism>
<name>A0ABP0NMA3_9DINO</name>
<feature type="repeat" description="ANK" evidence="3">
    <location>
        <begin position="123"/>
        <end position="155"/>
    </location>
</feature>